<dbReference type="RefSeq" id="XP_053580557.1">
    <property type="nucleotide sequence ID" value="XM_053731644.1"/>
</dbReference>
<sequence length="82" mass="9196">MNSWICNPFCSQSKHLWVIPYRVALGERLVIHDNVTVGTLLNARRETVGAVVNARFAADFDGVVGDHLERIEAVDRFCNIVV</sequence>
<organism evidence="1 2">
    <name type="scientific">Caenorhabditis remanei</name>
    <name type="common">Caenorhabditis vulgaris</name>
    <dbReference type="NCBI Taxonomy" id="31234"/>
    <lineage>
        <taxon>Eukaryota</taxon>
        <taxon>Metazoa</taxon>
        <taxon>Ecdysozoa</taxon>
        <taxon>Nematoda</taxon>
        <taxon>Chromadorea</taxon>
        <taxon>Rhabditida</taxon>
        <taxon>Rhabditina</taxon>
        <taxon>Rhabditomorpha</taxon>
        <taxon>Rhabditoidea</taxon>
        <taxon>Rhabditidae</taxon>
        <taxon>Peloderinae</taxon>
        <taxon>Caenorhabditis</taxon>
    </lineage>
</organism>
<name>A0A6A5G605_CAERE</name>
<dbReference type="Proteomes" id="UP000483820">
    <property type="component" value="Chromosome V"/>
</dbReference>
<dbReference type="GeneID" id="78776384"/>
<dbReference type="KEGG" id="crq:GCK72_016709"/>
<evidence type="ECO:0000313" key="2">
    <source>
        <dbReference type="Proteomes" id="UP000483820"/>
    </source>
</evidence>
<reference evidence="1 2" key="1">
    <citation type="submission" date="2019-12" db="EMBL/GenBank/DDBJ databases">
        <title>Chromosome-level assembly of the Caenorhabditis remanei genome.</title>
        <authorList>
            <person name="Teterina A.A."/>
            <person name="Willis J.H."/>
            <person name="Phillips P.C."/>
        </authorList>
    </citation>
    <scope>NUCLEOTIDE SEQUENCE [LARGE SCALE GENOMIC DNA]</scope>
    <source>
        <strain evidence="1 2">PX506</strain>
        <tissue evidence="1">Whole organism</tissue>
    </source>
</reference>
<dbReference type="AlphaFoldDB" id="A0A6A5G605"/>
<accession>A0A6A5G605</accession>
<evidence type="ECO:0000313" key="1">
    <source>
        <dbReference type="EMBL" id="KAF1750162.1"/>
    </source>
</evidence>
<protein>
    <submittedName>
        <fullName evidence="1">Uncharacterized protein</fullName>
    </submittedName>
</protein>
<gene>
    <name evidence="1" type="ORF">GCK72_016709</name>
</gene>
<proteinExistence type="predicted"/>
<dbReference type="EMBL" id="WUAV01000005">
    <property type="protein sequence ID" value="KAF1750162.1"/>
    <property type="molecule type" value="Genomic_DNA"/>
</dbReference>
<dbReference type="CTD" id="78776384"/>
<comment type="caution">
    <text evidence="1">The sequence shown here is derived from an EMBL/GenBank/DDBJ whole genome shotgun (WGS) entry which is preliminary data.</text>
</comment>